<protein>
    <submittedName>
        <fullName evidence="1">Helix-turn-helix domain-containing protein</fullName>
    </submittedName>
</protein>
<keyword evidence="2" id="KW-1185">Reference proteome</keyword>
<dbReference type="EMBL" id="JAFCNB010000023">
    <property type="protein sequence ID" value="MBP2707763.1"/>
    <property type="molecule type" value="Genomic_DNA"/>
</dbReference>
<reference evidence="1" key="1">
    <citation type="submission" date="2021-02" db="EMBL/GenBank/DDBJ databases">
        <title>Draft genome sequence of Microbispora sp. RL4-1S isolated from rice leaves in Thailand.</title>
        <authorList>
            <person name="Muangham S."/>
            <person name="Duangmal K."/>
        </authorList>
    </citation>
    <scope>NUCLEOTIDE SEQUENCE</scope>
    <source>
        <strain evidence="1">RL4-1S</strain>
    </source>
</reference>
<comment type="caution">
    <text evidence="1">The sequence shown here is derived from an EMBL/GenBank/DDBJ whole genome shotgun (WGS) entry which is preliminary data.</text>
</comment>
<accession>A0A940WR49</accession>
<dbReference type="Proteomes" id="UP000674234">
    <property type="component" value="Unassembled WGS sequence"/>
</dbReference>
<proteinExistence type="predicted"/>
<gene>
    <name evidence="1" type="ORF">JOL79_28665</name>
</gene>
<evidence type="ECO:0000313" key="1">
    <source>
        <dbReference type="EMBL" id="MBP2707763.1"/>
    </source>
</evidence>
<dbReference type="AlphaFoldDB" id="A0A940WR49"/>
<name>A0A940WR49_9ACTN</name>
<organism evidence="1 2">
    <name type="scientific">Microbispora oryzae</name>
    <dbReference type="NCBI Taxonomy" id="2806554"/>
    <lineage>
        <taxon>Bacteria</taxon>
        <taxon>Bacillati</taxon>
        <taxon>Actinomycetota</taxon>
        <taxon>Actinomycetes</taxon>
        <taxon>Streptosporangiales</taxon>
        <taxon>Streptosporangiaceae</taxon>
        <taxon>Microbispora</taxon>
    </lineage>
</organism>
<sequence length="138" mass="15714">MTEEPFTDHVRRLRSDGLTYKDMALRSSGARSSAWWHGLVTGKPSQPPEPEVIPDIAKLFDLPEETVSEMIALQWYSVRPSRGHSDMADKVAHFYDQLPEMDQQAVRAVVSAFYSHVVEKQAQELQRRYEAGEDLLAP</sequence>
<dbReference type="RefSeq" id="WP_210159029.1">
    <property type="nucleotide sequence ID" value="NZ_JAFCNB010000023.1"/>
</dbReference>
<evidence type="ECO:0000313" key="2">
    <source>
        <dbReference type="Proteomes" id="UP000674234"/>
    </source>
</evidence>